<organism evidence="1 2">
    <name type="scientific">Rhynocoris fuscipes</name>
    <dbReference type="NCBI Taxonomy" id="488301"/>
    <lineage>
        <taxon>Eukaryota</taxon>
        <taxon>Metazoa</taxon>
        <taxon>Ecdysozoa</taxon>
        <taxon>Arthropoda</taxon>
        <taxon>Hexapoda</taxon>
        <taxon>Insecta</taxon>
        <taxon>Pterygota</taxon>
        <taxon>Neoptera</taxon>
        <taxon>Paraneoptera</taxon>
        <taxon>Hemiptera</taxon>
        <taxon>Heteroptera</taxon>
        <taxon>Panheteroptera</taxon>
        <taxon>Cimicomorpha</taxon>
        <taxon>Reduviidae</taxon>
        <taxon>Harpactorinae</taxon>
        <taxon>Harpactorini</taxon>
        <taxon>Rhynocoris</taxon>
    </lineage>
</organism>
<dbReference type="Proteomes" id="UP001461498">
    <property type="component" value="Unassembled WGS sequence"/>
</dbReference>
<protein>
    <submittedName>
        <fullName evidence="1">Uncharacterized protein</fullName>
    </submittedName>
</protein>
<gene>
    <name evidence="1" type="ORF">O3M35_000436</name>
</gene>
<keyword evidence="2" id="KW-1185">Reference proteome</keyword>
<proteinExistence type="predicted"/>
<dbReference type="AlphaFoldDB" id="A0AAW1DQ57"/>
<sequence>MLPPRGKLSSAEAFVVPRRFETLRNEAFYNYNVLESSLDVLRGSYLLARDSVVPHDVFLEGRTGFGHSSIFSDMQASDMTSLHIAEDG</sequence>
<accession>A0AAW1DQ57</accession>
<evidence type="ECO:0000313" key="2">
    <source>
        <dbReference type="Proteomes" id="UP001461498"/>
    </source>
</evidence>
<reference evidence="1 2" key="1">
    <citation type="submission" date="2022-12" db="EMBL/GenBank/DDBJ databases">
        <title>Chromosome-level genome assembly of true bugs.</title>
        <authorList>
            <person name="Ma L."/>
            <person name="Li H."/>
        </authorList>
    </citation>
    <scope>NUCLEOTIDE SEQUENCE [LARGE SCALE GENOMIC DNA]</scope>
    <source>
        <strain evidence="1">Lab_2022b</strain>
    </source>
</reference>
<comment type="caution">
    <text evidence="1">The sequence shown here is derived from an EMBL/GenBank/DDBJ whole genome shotgun (WGS) entry which is preliminary data.</text>
</comment>
<dbReference type="EMBL" id="JAPXFL010000001">
    <property type="protein sequence ID" value="KAK9511855.1"/>
    <property type="molecule type" value="Genomic_DNA"/>
</dbReference>
<evidence type="ECO:0000313" key="1">
    <source>
        <dbReference type="EMBL" id="KAK9511855.1"/>
    </source>
</evidence>
<name>A0AAW1DQ57_9HEMI</name>